<dbReference type="AlphaFoldDB" id="A0A0H2VHS2"/>
<dbReference type="RefSeq" id="WP_001829569.1">
    <property type="nucleotide sequence ID" value="NC_004461.1"/>
</dbReference>
<dbReference type="KEGG" id="sep:SE_0584"/>
<dbReference type="EMBL" id="AE015929">
    <property type="protein sequence ID" value="AAO04181.1"/>
    <property type="molecule type" value="Genomic_DNA"/>
</dbReference>
<dbReference type="GeneID" id="50019265"/>
<dbReference type="Proteomes" id="UP000001411">
    <property type="component" value="Chromosome"/>
</dbReference>
<evidence type="ECO:0008006" key="4">
    <source>
        <dbReference type="Google" id="ProtNLM"/>
    </source>
</evidence>
<evidence type="ECO:0000256" key="1">
    <source>
        <dbReference type="SAM" id="Phobius"/>
    </source>
</evidence>
<dbReference type="OrthoDB" id="2410492at2"/>
<dbReference type="HOGENOM" id="CLU_208616_0_0_9"/>
<organism evidence="2 3">
    <name type="scientific">Staphylococcus epidermidis (strain ATCC 12228 / FDA PCI 1200)</name>
    <dbReference type="NCBI Taxonomy" id="176280"/>
    <lineage>
        <taxon>Bacteria</taxon>
        <taxon>Bacillati</taxon>
        <taxon>Bacillota</taxon>
        <taxon>Bacilli</taxon>
        <taxon>Bacillales</taxon>
        <taxon>Staphylococcaceae</taxon>
        <taxon>Staphylococcus</taxon>
    </lineage>
</organism>
<name>A0A0H2VHS2_STAES</name>
<dbReference type="eggNOG" id="ENOG50305CQ">
    <property type="taxonomic scope" value="Bacteria"/>
</dbReference>
<gene>
    <name evidence="2" type="ordered locus">SE_0584</name>
</gene>
<proteinExistence type="predicted"/>
<feature type="transmembrane region" description="Helical" evidence="1">
    <location>
        <begin position="6"/>
        <end position="26"/>
    </location>
</feature>
<sequence>MSLHFQILLWLSILFIIAGTILLVTMLKTKKEERKESYLGFTVIFLIFGFAILIYTFIFGIL</sequence>
<keyword evidence="1" id="KW-1133">Transmembrane helix</keyword>
<dbReference type="NCBIfam" id="NF047370">
    <property type="entry name" value="toxin_TsaT"/>
    <property type="match status" value="1"/>
</dbReference>
<dbReference type="PATRIC" id="fig|176280.10.peg.554"/>
<reference evidence="2 3" key="1">
    <citation type="journal article" date="2003" name="Mol. Microbiol.">
        <title>Genome-based analysis of virulence genes in a non-biofilm-forming Staphylococcus epidermidis strain (ATCC 12228).</title>
        <authorList>
            <person name="Zhang Y.Q."/>
            <person name="Ren S.X."/>
            <person name="Li H.L."/>
            <person name="Wang Y.X."/>
            <person name="Fu G."/>
            <person name="Yang J."/>
            <person name="Qin Z.Q."/>
            <person name="Miao Y.G."/>
            <person name="Wang W.Y."/>
            <person name="Chen R.S."/>
            <person name="Shen Y."/>
            <person name="Chen Z."/>
            <person name="Yuan Z.H."/>
            <person name="Zhao G.P."/>
            <person name="Qu D."/>
            <person name="Danchin A."/>
            <person name="Wen Y.M."/>
        </authorList>
    </citation>
    <scope>NUCLEOTIDE SEQUENCE [LARGE SCALE GENOMIC DNA]</scope>
    <source>
        <strain evidence="3">ATCC 12228 / FDA PCI 1200</strain>
    </source>
</reference>
<protein>
    <recommendedName>
        <fullName evidence="4">DUF3810 domain-containing protein</fullName>
    </recommendedName>
</protein>
<accession>A0A0H2VHS2</accession>
<evidence type="ECO:0000313" key="2">
    <source>
        <dbReference type="EMBL" id="AAO04181.1"/>
    </source>
</evidence>
<keyword evidence="1" id="KW-0472">Membrane</keyword>
<feature type="transmembrane region" description="Helical" evidence="1">
    <location>
        <begin position="38"/>
        <end position="61"/>
    </location>
</feature>
<keyword evidence="1" id="KW-0812">Transmembrane</keyword>
<evidence type="ECO:0000313" key="3">
    <source>
        <dbReference type="Proteomes" id="UP000001411"/>
    </source>
</evidence>